<dbReference type="SUPFAM" id="SSF81383">
    <property type="entry name" value="F-box domain"/>
    <property type="match status" value="1"/>
</dbReference>
<evidence type="ECO:0000259" key="2">
    <source>
        <dbReference type="Pfam" id="PF00646"/>
    </source>
</evidence>
<dbReference type="Gene3D" id="1.20.1280.50">
    <property type="match status" value="1"/>
</dbReference>
<dbReference type="OrthoDB" id="3645130at2759"/>
<protein>
    <recommendedName>
        <fullName evidence="2">F-box domain-containing protein</fullName>
    </recommendedName>
</protein>
<dbReference type="GeneID" id="68298159"/>
<dbReference type="Proteomes" id="UP000825890">
    <property type="component" value="Unassembled WGS sequence"/>
</dbReference>
<dbReference type="InterPro" id="IPR001810">
    <property type="entry name" value="F-box_dom"/>
</dbReference>
<dbReference type="InterPro" id="IPR036047">
    <property type="entry name" value="F-box-like_dom_sf"/>
</dbReference>
<dbReference type="Pfam" id="PF00646">
    <property type="entry name" value="F-box"/>
    <property type="match status" value="1"/>
</dbReference>
<feature type="domain" description="F-box" evidence="2">
    <location>
        <begin position="31"/>
        <end position="65"/>
    </location>
</feature>
<feature type="region of interest" description="Disordered" evidence="1">
    <location>
        <begin position="1"/>
        <end position="20"/>
    </location>
</feature>
<dbReference type="EMBL" id="BOLY01000009">
    <property type="protein sequence ID" value="GIZ49554.1"/>
    <property type="molecule type" value="Genomic_DNA"/>
</dbReference>
<evidence type="ECO:0000256" key="1">
    <source>
        <dbReference type="SAM" id="MobiDB-lite"/>
    </source>
</evidence>
<gene>
    <name evidence="3" type="ORF">CKM354_001258400</name>
</gene>
<accession>A0A9P3L1H5</accession>
<sequence>MATSTDSPAVADMAVDEDKPHPSHKVFDVTELFERVLLYVPIQDLILNVPLVCKHWKDTLDTSPNLQQGLFLRPTPASPSSDEKLTIRVTNPMAQQIFSTKGFMAKGDSRTFGAFRNPNSWKRMLMFQPPLKEIDVYWYGSSYLGFKDGPMDERVSHYIDQSGIKLGAYGSRTQSGRLSTGFFLNKHCQKVLPVKNEIWKTAKTPAEVLQLLGVERDV</sequence>
<proteinExistence type="predicted"/>
<reference evidence="3 4" key="1">
    <citation type="submission" date="2021-01" db="EMBL/GenBank/DDBJ databases">
        <title>Cercospora kikuchii MAFF 305040 whole genome shotgun sequence.</title>
        <authorList>
            <person name="Kashiwa T."/>
            <person name="Suzuki T."/>
        </authorList>
    </citation>
    <scope>NUCLEOTIDE SEQUENCE [LARGE SCALE GENOMIC DNA]</scope>
    <source>
        <strain evidence="3 4">MAFF 305040</strain>
    </source>
</reference>
<dbReference type="AlphaFoldDB" id="A0A9P3L1H5"/>
<evidence type="ECO:0000313" key="3">
    <source>
        <dbReference type="EMBL" id="GIZ49554.1"/>
    </source>
</evidence>
<comment type="caution">
    <text evidence="3">The sequence shown here is derived from an EMBL/GenBank/DDBJ whole genome shotgun (WGS) entry which is preliminary data.</text>
</comment>
<name>A0A9P3L1H5_9PEZI</name>
<keyword evidence="4" id="KW-1185">Reference proteome</keyword>
<dbReference type="RefSeq" id="XP_044664041.1">
    <property type="nucleotide sequence ID" value="XM_044808106.1"/>
</dbReference>
<evidence type="ECO:0000313" key="4">
    <source>
        <dbReference type="Proteomes" id="UP000825890"/>
    </source>
</evidence>
<organism evidence="3 4">
    <name type="scientific">Cercospora kikuchii</name>
    <dbReference type="NCBI Taxonomy" id="84275"/>
    <lineage>
        <taxon>Eukaryota</taxon>
        <taxon>Fungi</taxon>
        <taxon>Dikarya</taxon>
        <taxon>Ascomycota</taxon>
        <taxon>Pezizomycotina</taxon>
        <taxon>Dothideomycetes</taxon>
        <taxon>Dothideomycetidae</taxon>
        <taxon>Mycosphaerellales</taxon>
        <taxon>Mycosphaerellaceae</taxon>
        <taxon>Cercospora</taxon>
    </lineage>
</organism>